<evidence type="ECO:0000256" key="5">
    <source>
        <dbReference type="ARBA" id="ARBA00023242"/>
    </source>
</evidence>
<evidence type="ECO:0000256" key="8">
    <source>
        <dbReference type="SAM" id="MobiDB-lite"/>
    </source>
</evidence>
<dbReference type="PANTHER" id="PTHR28124:SF1">
    <property type="entry name" value="DNA REPLICATION REGULATOR SLD2"/>
    <property type="match status" value="1"/>
</dbReference>
<keyword evidence="6 7" id="KW-0131">Cell cycle</keyword>
<dbReference type="PANTHER" id="PTHR28124">
    <property type="entry name" value="DNA REPLICATION REGULATOR SLD2"/>
    <property type="match status" value="1"/>
</dbReference>
<evidence type="ECO:0000313" key="10">
    <source>
        <dbReference type="Proteomes" id="UP000284706"/>
    </source>
</evidence>
<comment type="caution">
    <text evidence="9">The sequence shown here is derived from an EMBL/GenBank/DDBJ whole genome shotgun (WGS) entry which is preliminary data.</text>
</comment>
<dbReference type="GO" id="GO:1902977">
    <property type="term" value="P:mitotic DNA replication preinitiation complex assembly"/>
    <property type="evidence" value="ECO:0007669"/>
    <property type="project" value="TreeGrafter"/>
</dbReference>
<comment type="similarity">
    <text evidence="2 7">Belongs to the SLD2 family.</text>
</comment>
<evidence type="ECO:0000256" key="2">
    <source>
        <dbReference type="ARBA" id="ARBA00007276"/>
    </source>
</evidence>
<evidence type="ECO:0000256" key="6">
    <source>
        <dbReference type="ARBA" id="ARBA00023306"/>
    </source>
</evidence>
<dbReference type="OrthoDB" id="8775810at2759"/>
<dbReference type="InterPro" id="IPR021110">
    <property type="entry name" value="DNA_rep_checkpnt_protein"/>
</dbReference>
<keyword evidence="4 7" id="KW-0235">DNA replication</keyword>
<accession>A0A409VBV5</accession>
<dbReference type="Proteomes" id="UP000284706">
    <property type="component" value="Unassembled WGS sequence"/>
</dbReference>
<feature type="compositionally biased region" description="Polar residues" evidence="8">
    <location>
        <begin position="117"/>
        <end position="135"/>
    </location>
</feature>
<dbReference type="Gene3D" id="1.10.10.1460">
    <property type="match status" value="1"/>
</dbReference>
<sequence>MSELATVRAEIKAWERSFKSTNGRAATVDDIKQNPPIADKYKLYKKLSKAAASASSSSTPKASEPPSTPQRSTRPKPAPSLLLSQSRAVQPAPPLASFNPFSPQKKQNAKGKEKAASHSNPFASPTRPQKRSTSPEPFPAIRKASTSSASSSQSSLNKPPEPPSAVSRARKRLRGEPVSPSPNKDKRRRVSSQTTLAFPRLNLDAPGSDKEEEQDEEDLPFVDESPVKVPANGRTYPKLFGESSLAVDLFGTKDSQGTRLEDSKAPTKRALKIVKTSSRLTSFLQPAKRDSTGSTQASLKRAHSDGEDGEAVQKPAVEKLPLIPPSPPPSTSSLPFHLQNKAQAKAASNRKKARVDDKMKESDSDDLETLKSQTKLRIVDRKATRRQLAAAAPEEDDVTSDSDPILAYARFATPHAPAQTHDDSEEGTVEIDLPDELRRVLALQPADSKKQHTEEDRLVKSLILGRRTTHYDPQKGGEIWDVGEDYHEDGSEGNAYTEGEEDWEGEPVPWEIGEL</sequence>
<keyword evidence="10" id="KW-1185">Reference proteome</keyword>
<keyword evidence="5 7" id="KW-0539">Nucleus</keyword>
<dbReference type="InterPro" id="IPR040203">
    <property type="entry name" value="Sld2"/>
</dbReference>
<comment type="subcellular location">
    <subcellularLocation>
        <location evidence="1 7">Nucleus</location>
    </subcellularLocation>
</comment>
<gene>
    <name evidence="9" type="ORF">CVT26_002042</name>
</gene>
<dbReference type="STRING" id="231916.A0A409VBV5"/>
<dbReference type="FunFam" id="1.10.10.1460:FF:000001">
    <property type="entry name" value="DNA replication regulator Sld2"/>
    <property type="match status" value="1"/>
</dbReference>
<comment type="function">
    <text evidence="7">Has a role in the initiation of DNA replication. Required at S-phase checkpoint.</text>
</comment>
<protein>
    <recommendedName>
        <fullName evidence="3 7">DNA replication regulator SLD2</fullName>
    </recommendedName>
</protein>
<evidence type="ECO:0000256" key="4">
    <source>
        <dbReference type="ARBA" id="ARBA00022705"/>
    </source>
</evidence>
<evidence type="ECO:0000256" key="7">
    <source>
        <dbReference type="RuleBase" id="RU367067"/>
    </source>
</evidence>
<dbReference type="GO" id="GO:0003688">
    <property type="term" value="F:DNA replication origin binding"/>
    <property type="evidence" value="ECO:0007669"/>
    <property type="project" value="TreeGrafter"/>
</dbReference>
<organism evidence="9 10">
    <name type="scientific">Gymnopilus dilepis</name>
    <dbReference type="NCBI Taxonomy" id="231916"/>
    <lineage>
        <taxon>Eukaryota</taxon>
        <taxon>Fungi</taxon>
        <taxon>Dikarya</taxon>
        <taxon>Basidiomycota</taxon>
        <taxon>Agaricomycotina</taxon>
        <taxon>Agaricomycetes</taxon>
        <taxon>Agaricomycetidae</taxon>
        <taxon>Agaricales</taxon>
        <taxon>Agaricineae</taxon>
        <taxon>Hymenogastraceae</taxon>
        <taxon>Gymnopilus</taxon>
    </lineage>
</organism>
<name>A0A409VBV5_9AGAR</name>
<feature type="compositionally biased region" description="Low complexity" evidence="8">
    <location>
        <begin position="49"/>
        <end position="65"/>
    </location>
</feature>
<dbReference type="InParanoid" id="A0A409VBV5"/>
<proteinExistence type="inferred from homology"/>
<feature type="region of interest" description="Disordered" evidence="8">
    <location>
        <begin position="48"/>
        <end position="238"/>
    </location>
</feature>
<evidence type="ECO:0000256" key="1">
    <source>
        <dbReference type="ARBA" id="ARBA00004123"/>
    </source>
</evidence>
<dbReference type="GO" id="GO:0006270">
    <property type="term" value="P:DNA replication initiation"/>
    <property type="evidence" value="ECO:0007669"/>
    <property type="project" value="UniProtKB-UniRule"/>
</dbReference>
<dbReference type="GO" id="GO:0000727">
    <property type="term" value="P:double-strand break repair via break-induced replication"/>
    <property type="evidence" value="ECO:0007669"/>
    <property type="project" value="TreeGrafter"/>
</dbReference>
<feature type="region of interest" description="Disordered" evidence="8">
    <location>
        <begin position="473"/>
        <end position="515"/>
    </location>
</feature>
<dbReference type="Pfam" id="PF11719">
    <property type="entry name" value="Drc1-Sld2"/>
    <property type="match status" value="1"/>
</dbReference>
<evidence type="ECO:0000313" key="9">
    <source>
        <dbReference type="EMBL" id="PPQ64503.1"/>
    </source>
</evidence>
<feature type="compositionally biased region" description="Low complexity" evidence="8">
    <location>
        <begin position="144"/>
        <end position="155"/>
    </location>
</feature>
<dbReference type="GO" id="GO:0031261">
    <property type="term" value="C:DNA replication preinitiation complex"/>
    <property type="evidence" value="ECO:0007669"/>
    <property type="project" value="TreeGrafter"/>
</dbReference>
<evidence type="ECO:0000256" key="3">
    <source>
        <dbReference type="ARBA" id="ARBA00018363"/>
    </source>
</evidence>
<feature type="region of interest" description="Disordered" evidence="8">
    <location>
        <begin position="411"/>
        <end position="430"/>
    </location>
</feature>
<dbReference type="GO" id="GO:0003697">
    <property type="term" value="F:single-stranded DNA binding"/>
    <property type="evidence" value="ECO:0007669"/>
    <property type="project" value="TreeGrafter"/>
</dbReference>
<reference evidence="9 10" key="1">
    <citation type="journal article" date="2018" name="Evol. Lett.">
        <title>Horizontal gene cluster transfer increased hallucinogenic mushroom diversity.</title>
        <authorList>
            <person name="Reynolds H.T."/>
            <person name="Vijayakumar V."/>
            <person name="Gluck-Thaler E."/>
            <person name="Korotkin H.B."/>
            <person name="Matheny P.B."/>
            <person name="Slot J.C."/>
        </authorList>
    </citation>
    <scope>NUCLEOTIDE SEQUENCE [LARGE SCALE GENOMIC DNA]</scope>
    <source>
        <strain evidence="9 10">SRW20</strain>
    </source>
</reference>
<feature type="compositionally biased region" description="Acidic residues" evidence="8">
    <location>
        <begin position="210"/>
        <end position="221"/>
    </location>
</feature>
<dbReference type="AlphaFoldDB" id="A0A409VBV5"/>
<dbReference type="EMBL" id="NHYE01005666">
    <property type="protein sequence ID" value="PPQ64503.1"/>
    <property type="molecule type" value="Genomic_DNA"/>
</dbReference>
<feature type="region of interest" description="Disordered" evidence="8">
    <location>
        <begin position="276"/>
        <end position="406"/>
    </location>
</feature>